<keyword evidence="4" id="KW-1185">Reference proteome</keyword>
<comment type="caution">
    <text evidence="3">The sequence shown here is derived from an EMBL/GenBank/DDBJ whole genome shotgun (WGS) entry which is preliminary data.</text>
</comment>
<dbReference type="Gene3D" id="3.30.70.1060">
    <property type="entry name" value="Dimeric alpha+beta barrel"/>
    <property type="match status" value="1"/>
</dbReference>
<evidence type="ECO:0000313" key="4">
    <source>
        <dbReference type="Proteomes" id="UP000541969"/>
    </source>
</evidence>
<name>A0A853C6Y7_9ACTN</name>
<dbReference type="InterPro" id="IPR011008">
    <property type="entry name" value="Dimeric_a/b-barrel"/>
</dbReference>
<evidence type="ECO:0000259" key="2">
    <source>
        <dbReference type="Pfam" id="PF03795"/>
    </source>
</evidence>
<evidence type="ECO:0000256" key="1">
    <source>
        <dbReference type="ARBA" id="ARBA00007689"/>
    </source>
</evidence>
<protein>
    <recommendedName>
        <fullName evidence="2">YCII-related domain-containing protein</fullName>
    </recommendedName>
</protein>
<dbReference type="InterPro" id="IPR005545">
    <property type="entry name" value="YCII"/>
</dbReference>
<evidence type="ECO:0000313" key="3">
    <source>
        <dbReference type="EMBL" id="NYJ03800.1"/>
    </source>
</evidence>
<dbReference type="SUPFAM" id="SSF54909">
    <property type="entry name" value="Dimeric alpha+beta barrel"/>
    <property type="match status" value="1"/>
</dbReference>
<dbReference type="EMBL" id="JACBZT010000001">
    <property type="protein sequence ID" value="NYJ03800.1"/>
    <property type="molecule type" value="Genomic_DNA"/>
</dbReference>
<gene>
    <name evidence="3" type="ORF">GGQ55_000078</name>
</gene>
<reference evidence="3 4" key="1">
    <citation type="submission" date="2020-07" db="EMBL/GenBank/DDBJ databases">
        <title>Sequencing the genomes of 1000 actinobacteria strains.</title>
        <authorList>
            <person name="Klenk H.-P."/>
        </authorList>
    </citation>
    <scope>NUCLEOTIDE SEQUENCE [LARGE SCALE GENOMIC DNA]</scope>
    <source>
        <strain evidence="3 4">DSM 104001</strain>
    </source>
</reference>
<sequence>MGIELTGVPRFYVLTMTTRYRSFAEVQASAPQDLAAHVARSRELHAQGVLLMAGAFLGDEPLRTMGILGSEEDARAFAEGDPFVRAGMVEEWRVRPWANLFA</sequence>
<dbReference type="Proteomes" id="UP000541969">
    <property type="component" value="Unassembled WGS sequence"/>
</dbReference>
<dbReference type="Pfam" id="PF03795">
    <property type="entry name" value="YCII"/>
    <property type="match status" value="1"/>
</dbReference>
<proteinExistence type="inferred from homology"/>
<accession>A0A853C6Y7</accession>
<organism evidence="3 4">
    <name type="scientific">Petropleomorpha daqingensis</name>
    <dbReference type="NCBI Taxonomy" id="2026353"/>
    <lineage>
        <taxon>Bacteria</taxon>
        <taxon>Bacillati</taxon>
        <taxon>Actinomycetota</taxon>
        <taxon>Actinomycetes</taxon>
        <taxon>Geodermatophilales</taxon>
        <taxon>Geodermatophilaceae</taxon>
        <taxon>Petropleomorpha</taxon>
    </lineage>
</organism>
<dbReference type="RefSeq" id="WP_246323737.1">
    <property type="nucleotide sequence ID" value="NZ_JACBZT010000001.1"/>
</dbReference>
<feature type="domain" description="YCII-related" evidence="2">
    <location>
        <begin position="28"/>
        <end position="97"/>
    </location>
</feature>
<comment type="similarity">
    <text evidence="1">Belongs to the YciI family.</text>
</comment>
<dbReference type="AlphaFoldDB" id="A0A853C6Y7"/>